<sequence>MARRPRDAHMARLKALLSIVDYSDLIITCGPDTYNVHKAVVCPQSLFFKKAERFPVGKEAEEGTIDLPRDNPQAVRLLVQFFYECEYDPELPKLSRFDKAGRPIITGIKDDQYHYSFPHSCDGTQLLIHAMMYEVADKYDITELRQLAQEKFSLSCDAFWETEPFAKAVEHALTTTPESDTGLRKVLAETIVSHISLLDKPAVATLLDTYPGFAHSVLRRLAEEAGWLKPIVKAAS</sequence>
<dbReference type="InterPro" id="IPR011333">
    <property type="entry name" value="SKP1/BTB/POZ_sf"/>
</dbReference>
<keyword evidence="3" id="KW-1185">Reference proteome</keyword>
<dbReference type="SUPFAM" id="SSF54695">
    <property type="entry name" value="POZ domain"/>
    <property type="match status" value="1"/>
</dbReference>
<comment type="caution">
    <text evidence="2">The sequence shown here is derived from an EMBL/GenBank/DDBJ whole genome shotgun (WGS) entry which is preliminary data.</text>
</comment>
<dbReference type="PROSITE" id="PS50097">
    <property type="entry name" value="BTB"/>
    <property type="match status" value="1"/>
</dbReference>
<evidence type="ECO:0000259" key="1">
    <source>
        <dbReference type="PROSITE" id="PS50097"/>
    </source>
</evidence>
<dbReference type="CDD" id="cd18186">
    <property type="entry name" value="BTB_POZ_ZBTB_KLHL-like"/>
    <property type="match status" value="1"/>
</dbReference>
<dbReference type="GeneID" id="96088104"/>
<dbReference type="EMBL" id="JBHGVX010000007">
    <property type="protein sequence ID" value="KAL1794361.1"/>
    <property type="molecule type" value="Genomic_DNA"/>
</dbReference>
<dbReference type="Pfam" id="PF00651">
    <property type="entry name" value="BTB"/>
    <property type="match status" value="1"/>
</dbReference>
<gene>
    <name evidence="2" type="ORF">ACET3X_007782</name>
</gene>
<evidence type="ECO:0000313" key="3">
    <source>
        <dbReference type="Proteomes" id="UP001578633"/>
    </source>
</evidence>
<dbReference type="PANTHER" id="PTHR47843:SF5">
    <property type="entry name" value="BTB_POZ DOMAIN PROTEIN"/>
    <property type="match status" value="1"/>
</dbReference>
<organism evidence="2 3">
    <name type="scientific">Alternaria dauci</name>
    <dbReference type="NCBI Taxonomy" id="48095"/>
    <lineage>
        <taxon>Eukaryota</taxon>
        <taxon>Fungi</taxon>
        <taxon>Dikarya</taxon>
        <taxon>Ascomycota</taxon>
        <taxon>Pezizomycotina</taxon>
        <taxon>Dothideomycetes</taxon>
        <taxon>Pleosporomycetidae</taxon>
        <taxon>Pleosporales</taxon>
        <taxon>Pleosporineae</taxon>
        <taxon>Pleosporaceae</taxon>
        <taxon>Alternaria</taxon>
        <taxon>Alternaria sect. Porri</taxon>
    </lineage>
</organism>
<dbReference type="RefSeq" id="XP_069304945.1">
    <property type="nucleotide sequence ID" value="XM_069453966.1"/>
</dbReference>
<evidence type="ECO:0000313" key="2">
    <source>
        <dbReference type="EMBL" id="KAL1794361.1"/>
    </source>
</evidence>
<feature type="domain" description="BTB" evidence="1">
    <location>
        <begin position="23"/>
        <end position="91"/>
    </location>
</feature>
<dbReference type="Gene3D" id="3.30.710.10">
    <property type="entry name" value="Potassium Channel Kv1.1, Chain A"/>
    <property type="match status" value="1"/>
</dbReference>
<protein>
    <recommendedName>
        <fullName evidence="1">BTB domain-containing protein</fullName>
    </recommendedName>
</protein>
<dbReference type="InterPro" id="IPR000210">
    <property type="entry name" value="BTB/POZ_dom"/>
</dbReference>
<dbReference type="Proteomes" id="UP001578633">
    <property type="component" value="Chromosome 7"/>
</dbReference>
<dbReference type="PANTHER" id="PTHR47843">
    <property type="entry name" value="BTB DOMAIN-CONTAINING PROTEIN-RELATED"/>
    <property type="match status" value="1"/>
</dbReference>
<name>A0ABR3UFK3_9PLEO</name>
<reference evidence="2 3" key="1">
    <citation type="submission" date="2024-09" db="EMBL/GenBank/DDBJ databases">
        <title>T2T genomes of carrot and Alternaria dauci and their utility for understanding host-pathogen interaction during carrot leaf blight disease.</title>
        <authorList>
            <person name="Liu W."/>
            <person name="Xu S."/>
            <person name="Ou C."/>
            <person name="Liu X."/>
            <person name="Zhuang F."/>
            <person name="Deng X.W."/>
        </authorList>
    </citation>
    <scope>NUCLEOTIDE SEQUENCE [LARGE SCALE GENOMIC DNA]</scope>
    <source>
        <strain evidence="2 3">A2016</strain>
    </source>
</reference>
<proteinExistence type="predicted"/>
<accession>A0ABR3UFK3</accession>